<reference evidence="1" key="1">
    <citation type="submission" date="2020-01" db="EMBL/GenBank/DDBJ databases">
        <authorList>
            <person name="Meier V. D."/>
            <person name="Meier V D."/>
        </authorList>
    </citation>
    <scope>NUCLEOTIDE SEQUENCE</scope>
    <source>
        <strain evidence="1">HLG_WM_MAG_04</strain>
    </source>
</reference>
<dbReference type="EMBL" id="CACVAX010000013">
    <property type="protein sequence ID" value="CAA6806186.1"/>
    <property type="molecule type" value="Genomic_DNA"/>
</dbReference>
<proteinExistence type="predicted"/>
<organism evidence="1">
    <name type="scientific">uncultured Sulfurovum sp</name>
    <dbReference type="NCBI Taxonomy" id="269237"/>
    <lineage>
        <taxon>Bacteria</taxon>
        <taxon>Pseudomonadati</taxon>
        <taxon>Campylobacterota</taxon>
        <taxon>Epsilonproteobacteria</taxon>
        <taxon>Campylobacterales</taxon>
        <taxon>Sulfurovaceae</taxon>
        <taxon>Sulfurovum</taxon>
        <taxon>environmental samples</taxon>
    </lineage>
</organism>
<dbReference type="AlphaFoldDB" id="A0A6S6SLT3"/>
<protein>
    <recommendedName>
        <fullName evidence="2">Co-chaperone DjlA N-terminal domain-containing protein</fullName>
    </recommendedName>
</protein>
<evidence type="ECO:0008006" key="2">
    <source>
        <dbReference type="Google" id="ProtNLM"/>
    </source>
</evidence>
<evidence type="ECO:0000313" key="1">
    <source>
        <dbReference type="EMBL" id="CAA6806186.1"/>
    </source>
</evidence>
<accession>A0A6S6SLT3</accession>
<sequence length="130" mass="15530">MPVKHFNKICDLVNNQESLADERKFKRAAAFIICEVIGNIEEVEKAKYRELFKIKFNLDSHELWEILLDKDFSILDEEIACIKEQIGGEHKYELMQFLKILNQFVMAHGCSQEDYRRFELVRDKLIEEFK</sequence>
<gene>
    <name evidence="1" type="ORF">HELGO_WM3164</name>
</gene>
<name>A0A6S6SLT3_9BACT</name>